<feature type="transmembrane region" description="Helical" evidence="9">
    <location>
        <begin position="71"/>
        <end position="91"/>
    </location>
</feature>
<dbReference type="PROSITE" id="PS01067">
    <property type="entry name" value="SECE_SEC61G"/>
    <property type="match status" value="1"/>
</dbReference>
<comment type="caution">
    <text evidence="11">The sequence shown here is derived from an EMBL/GenBank/DDBJ whole genome shotgun (WGS) entry which is preliminary data.</text>
</comment>
<keyword evidence="2 9" id="KW-0813">Transport</keyword>
<feature type="region of interest" description="Disordered" evidence="10">
    <location>
        <begin position="1"/>
        <end position="47"/>
    </location>
</feature>
<keyword evidence="12" id="KW-1185">Reference proteome</keyword>
<dbReference type="GO" id="GO:0005886">
    <property type="term" value="C:plasma membrane"/>
    <property type="evidence" value="ECO:0007669"/>
    <property type="project" value="UniProtKB-SubCell"/>
</dbReference>
<evidence type="ECO:0000256" key="9">
    <source>
        <dbReference type="HAMAP-Rule" id="MF_00422"/>
    </source>
</evidence>
<dbReference type="OrthoDB" id="9805743at2"/>
<dbReference type="InterPro" id="IPR038379">
    <property type="entry name" value="SecE_sf"/>
</dbReference>
<dbReference type="PANTHER" id="PTHR33910">
    <property type="entry name" value="PROTEIN TRANSLOCASE SUBUNIT SECE"/>
    <property type="match status" value="1"/>
</dbReference>
<evidence type="ECO:0000256" key="3">
    <source>
        <dbReference type="ARBA" id="ARBA00022475"/>
    </source>
</evidence>
<comment type="similarity">
    <text evidence="9">Belongs to the SecE/SEC61-gamma family.</text>
</comment>
<proteinExistence type="inferred from homology"/>
<evidence type="ECO:0000256" key="10">
    <source>
        <dbReference type="SAM" id="MobiDB-lite"/>
    </source>
</evidence>
<dbReference type="InterPro" id="IPR001901">
    <property type="entry name" value="Translocase_SecE/Sec61-g"/>
</dbReference>
<evidence type="ECO:0000256" key="1">
    <source>
        <dbReference type="ARBA" id="ARBA00004370"/>
    </source>
</evidence>
<reference evidence="11 12" key="1">
    <citation type="submission" date="2018-03" db="EMBL/GenBank/DDBJ databases">
        <title>Aquarubrobacter algicola gen. nov., sp. nov., a novel actinobacterium isolated from shallow eutrophic lake during the end of cyanobacterial harmful algal blooms.</title>
        <authorList>
            <person name="Chun S.J."/>
        </authorList>
    </citation>
    <scope>NUCLEOTIDE SEQUENCE [LARGE SCALE GENOMIC DNA]</scope>
    <source>
        <strain evidence="11 12">Seoho-28</strain>
    </source>
</reference>
<dbReference type="Pfam" id="PF00584">
    <property type="entry name" value="SecE"/>
    <property type="match status" value="1"/>
</dbReference>
<comment type="subcellular location">
    <subcellularLocation>
        <location evidence="9">Cell membrane</location>
        <topology evidence="9">Single-pass membrane protein</topology>
    </subcellularLocation>
    <subcellularLocation>
        <location evidence="1">Membrane</location>
    </subcellularLocation>
</comment>
<gene>
    <name evidence="9 11" type="primary">secE</name>
    <name evidence="11" type="ORF">C7Y72_21305</name>
</gene>
<dbReference type="GO" id="GO:0043952">
    <property type="term" value="P:protein transport by the Sec complex"/>
    <property type="evidence" value="ECO:0007669"/>
    <property type="project" value="UniProtKB-UniRule"/>
</dbReference>
<dbReference type="GO" id="GO:0009306">
    <property type="term" value="P:protein secretion"/>
    <property type="evidence" value="ECO:0007669"/>
    <property type="project" value="UniProtKB-UniRule"/>
</dbReference>
<name>A0A2T4UBM2_9ACTN</name>
<keyword evidence="7 9" id="KW-0811">Translocation</keyword>
<accession>A0A2T4UBM2</accession>
<comment type="subunit">
    <text evidence="9">Component of the Sec protein translocase complex. Heterotrimer consisting of SecY, SecE and SecG subunits. The heterotrimers can form oligomers, although 1 heterotrimer is thought to be able to translocate proteins. Interacts with the ribosome. Interacts with SecDF, and other proteins may be involved. Interacts with SecA.</text>
</comment>
<dbReference type="PANTHER" id="PTHR33910:SF1">
    <property type="entry name" value="PROTEIN TRANSLOCASE SUBUNIT SECE"/>
    <property type="match status" value="1"/>
</dbReference>
<dbReference type="GO" id="GO:0006605">
    <property type="term" value="P:protein targeting"/>
    <property type="evidence" value="ECO:0007669"/>
    <property type="project" value="UniProtKB-UniRule"/>
</dbReference>
<keyword evidence="3 9" id="KW-1003">Cell membrane</keyword>
<comment type="function">
    <text evidence="9">Essential subunit of the Sec protein translocation channel SecYEG. Clamps together the 2 halves of SecY. May contact the channel plug during translocation.</text>
</comment>
<organism evidence="11 12">
    <name type="scientific">Paraconexibacter algicola</name>
    <dbReference type="NCBI Taxonomy" id="2133960"/>
    <lineage>
        <taxon>Bacteria</taxon>
        <taxon>Bacillati</taxon>
        <taxon>Actinomycetota</taxon>
        <taxon>Thermoleophilia</taxon>
        <taxon>Solirubrobacterales</taxon>
        <taxon>Paraconexibacteraceae</taxon>
        <taxon>Paraconexibacter</taxon>
    </lineage>
</organism>
<dbReference type="InterPro" id="IPR005807">
    <property type="entry name" value="SecE_bac"/>
</dbReference>
<evidence type="ECO:0000256" key="4">
    <source>
        <dbReference type="ARBA" id="ARBA00022692"/>
    </source>
</evidence>
<dbReference type="EMBL" id="PYYB01000005">
    <property type="protein sequence ID" value="PTL54285.1"/>
    <property type="molecule type" value="Genomic_DNA"/>
</dbReference>
<evidence type="ECO:0000256" key="5">
    <source>
        <dbReference type="ARBA" id="ARBA00022927"/>
    </source>
</evidence>
<dbReference type="Gene3D" id="1.20.5.1030">
    <property type="entry name" value="Preprotein translocase secy subunit"/>
    <property type="match status" value="1"/>
</dbReference>
<keyword evidence="4 9" id="KW-0812">Transmembrane</keyword>
<dbReference type="GO" id="GO:0008320">
    <property type="term" value="F:protein transmembrane transporter activity"/>
    <property type="evidence" value="ECO:0007669"/>
    <property type="project" value="UniProtKB-UniRule"/>
</dbReference>
<evidence type="ECO:0000256" key="2">
    <source>
        <dbReference type="ARBA" id="ARBA00022448"/>
    </source>
</evidence>
<evidence type="ECO:0000256" key="6">
    <source>
        <dbReference type="ARBA" id="ARBA00022989"/>
    </source>
</evidence>
<dbReference type="HAMAP" id="MF_00422">
    <property type="entry name" value="SecE"/>
    <property type="match status" value="1"/>
</dbReference>
<sequence length="104" mass="11224">MARDDEHEQEQDAPDERELEQQALAAAPSGAPREQSLPGQSTKGGPARFGRFLKASWAELQRVQWPDRRQVGQATAVVLGFVVVAGAYLGLADVAAENLVDLVL</sequence>
<dbReference type="NCBIfam" id="TIGR00964">
    <property type="entry name" value="secE_bact"/>
    <property type="match status" value="1"/>
</dbReference>
<evidence type="ECO:0000256" key="7">
    <source>
        <dbReference type="ARBA" id="ARBA00023010"/>
    </source>
</evidence>
<evidence type="ECO:0000313" key="12">
    <source>
        <dbReference type="Proteomes" id="UP000240739"/>
    </source>
</evidence>
<dbReference type="AlphaFoldDB" id="A0A2T4UBM2"/>
<dbReference type="Proteomes" id="UP000240739">
    <property type="component" value="Unassembled WGS sequence"/>
</dbReference>
<keyword evidence="8 9" id="KW-0472">Membrane</keyword>
<evidence type="ECO:0000256" key="8">
    <source>
        <dbReference type="ARBA" id="ARBA00023136"/>
    </source>
</evidence>
<evidence type="ECO:0000313" key="11">
    <source>
        <dbReference type="EMBL" id="PTL54285.1"/>
    </source>
</evidence>
<keyword evidence="6 9" id="KW-1133">Transmembrane helix</keyword>
<dbReference type="RefSeq" id="WP_107571227.1">
    <property type="nucleotide sequence ID" value="NZ_PYYB01000005.1"/>
</dbReference>
<protein>
    <recommendedName>
        <fullName evidence="9">Protein translocase subunit SecE</fullName>
    </recommendedName>
</protein>
<dbReference type="GO" id="GO:0065002">
    <property type="term" value="P:intracellular protein transmembrane transport"/>
    <property type="evidence" value="ECO:0007669"/>
    <property type="project" value="UniProtKB-UniRule"/>
</dbReference>
<keyword evidence="5 9" id="KW-0653">Protein transport</keyword>